<dbReference type="SMART" id="SM00369">
    <property type="entry name" value="LRR_TYP"/>
    <property type="match status" value="4"/>
</dbReference>
<keyword evidence="9" id="KW-0677">Repeat</keyword>
<evidence type="ECO:0000256" key="5">
    <source>
        <dbReference type="ARBA" id="ARBA00012483"/>
    </source>
</evidence>
<dbReference type="GO" id="GO:0016567">
    <property type="term" value="P:protein ubiquitination"/>
    <property type="evidence" value="ECO:0007669"/>
    <property type="project" value="InterPro"/>
</dbReference>
<dbReference type="RefSeq" id="WP_110703539.1">
    <property type="nucleotide sequence ID" value="NZ_CP151184.1"/>
</dbReference>
<dbReference type="Pfam" id="PF14496">
    <property type="entry name" value="NEL"/>
    <property type="match status" value="1"/>
</dbReference>
<dbReference type="InterPro" id="IPR001611">
    <property type="entry name" value="Leu-rich_rpt"/>
</dbReference>
<dbReference type="GO" id="GO:0061630">
    <property type="term" value="F:ubiquitin protein ligase activity"/>
    <property type="evidence" value="ECO:0007669"/>
    <property type="project" value="UniProtKB-EC"/>
</dbReference>
<dbReference type="PROSITE" id="PS52053">
    <property type="entry name" value="NEL"/>
    <property type="match status" value="1"/>
</dbReference>
<dbReference type="GO" id="GO:0030430">
    <property type="term" value="C:host cell cytoplasm"/>
    <property type="evidence" value="ECO:0007669"/>
    <property type="project" value="UniProtKB-SubCell"/>
</dbReference>
<dbReference type="EMBL" id="QJRO01000020">
    <property type="protein sequence ID" value="PYB76211.1"/>
    <property type="molecule type" value="Genomic_DNA"/>
</dbReference>
<dbReference type="Pfam" id="PF13855">
    <property type="entry name" value="LRR_8"/>
    <property type="match status" value="1"/>
</dbReference>
<evidence type="ECO:0000256" key="14">
    <source>
        <dbReference type="PROSITE-ProRule" id="PRU01398"/>
    </source>
</evidence>
<dbReference type="Pfam" id="PF20178">
    <property type="entry name" value="ToxA_N"/>
    <property type="match status" value="1"/>
</dbReference>
<evidence type="ECO:0000256" key="10">
    <source>
        <dbReference type="ARBA" id="ARBA00022786"/>
    </source>
</evidence>
<feature type="domain" description="NEL" evidence="15">
    <location>
        <begin position="1199"/>
        <end position="1487"/>
    </location>
</feature>
<keyword evidence="11 14" id="KW-0832">Ubl conjugation</keyword>
<dbReference type="SUPFAM" id="SSF52058">
    <property type="entry name" value="L domain-like"/>
    <property type="match status" value="1"/>
</dbReference>
<dbReference type="PANTHER" id="PTHR47114:SF2">
    <property type="entry name" value="OLIGODENDROCYTE-MYELIN GLYCOPROTEIN"/>
    <property type="match status" value="1"/>
</dbReference>
<evidence type="ECO:0000256" key="9">
    <source>
        <dbReference type="ARBA" id="ARBA00022737"/>
    </source>
</evidence>
<sequence length="1487" mass="166101">MSQNHPPAEAMQAKIGNATDDFIASRLPTWLARASRGQIRTLRASFARHRSSQEKLRKATLDLIPPQAFAKKRFETLLPDGLSVDQLLWREVVLRNITRFANLQTPQMEVGERVQPALLRLMQNFHEGANYWAGTGLVNAKNNVLVYQQTDKLVRDVRELDVGNQYQALLASVLVAARAELVQDKRDGLALATEIAALKGQVTAYEQIVLRALAKGEEAYGSNLRAQVGVLKILDQVIFDALVVYLHTVDGKEAGVILYLPSDPQRALRSFASRQALSDALAGQLRQTAYRQYFGSLVSLGARAAFLSRLELRLRDERTDLQLDSHTPDGDTFEVVVQQQIERVKADALLLLVPTAQADQQASRARLDTWKAVGLGLFNLAGLFIPEVGAILLGQFVVQTLAEVYEGAMDWHHGHQHEALNHMLGVAENVAVGAAIGVGVGLVRSVFVDELVPVSTENGLRLWHDDLQAYAVLRDEEALQGDGLYGDGEQRLMRDGDRYYQIHRARPDGPWRLRHPAREGAYGPVVEHNGERGWRLRQAHPLLCQDNSIMLNSLWQPVKPFDAAQAEQILRCSGLDQEALRGLLVEGRRVPFNLRDTLQRFEAHARIEAFFEHLGGDALSPEEGALLQWCEARLGKLGQGMALRSALMLEAPVLRGEMLTYLTQARASDDPLLALLRRDFPGLPELYAQAAVSDASDAQRSLATSEQRLPLGLAVRARTLLRLSRLNRAVEGLYLPEAYHDTCGELLLESLRTLPTWPHSVNVQLREGSATGRIIAQIFPDASASRDFSLVFKRGRFSLYGSLGEMLPLVNAQAADIFDALSAVLTADHLQAMGIADGQTREPLRKYLLGRLPSSHEDLAQLLGLPPSAGWINPGHRLPDGRVGYPLSGRPGGGSPPRQRMLTRLRGIYPGLDDQQLEQELERLLRLDGPVFQHLANLEDDAEQLEMYLNRWVSAELNPARQSVRERFSMSLRRAWRLQGEPIAAVGAVPAGQRLNLINLQVSTVPPLPPQVDFSRVTAMTLADGSLTHVNTEFLRCFTALRELNISSNQLLQVPQGLASLVGLRRLRLAHNNIRLDRTTLDALNGLPQLTHLDLSYNPLGAYHFRYDQLSHLVDLNLRRTRLVEWPSQMELCQRLERVDLRDNDLVTVPAPILAMPNVRRRAFLVTGNNLRMRDLQGLYALDLIQEHHHLPQPLRVIDPILTRQAWIASEIEADSSAKAMQWDTLQGLPGSDGLFMLLGHLRHTADYTNAREVLNRRVWRLLGALAQSGGLRKTVYALAALPLSCENSIADRFSELLIQQVVNRAEHNSLHERGDELLALGRGLFRLEQVELFARQDILARITEGEDVDQIATGLCYRVQLRERLGLPEQPHSMLFAEAAAVDAAQLEAAFRAVQVAEAAGGLAESLSQRQFWQHYLRERHQQVFDALEQVYADRRALLLGRQVQLPPAQYSQLVESLEIDRASDEHAQMLQLTREFVMGRERGRG</sequence>
<reference evidence="16 17" key="1">
    <citation type="submission" date="2018-06" db="EMBL/GenBank/DDBJ databases">
        <title>Pseudomonas diversity within urban Lake Michigan freshwaters.</title>
        <authorList>
            <person name="Batrich M."/>
            <person name="Hatzopoulos T."/>
            <person name="Putonti C."/>
        </authorList>
    </citation>
    <scope>NUCLEOTIDE SEQUENCE [LARGE SCALE GENOMIC DNA]</scope>
    <source>
        <strain evidence="16 17">LBp-160603</strain>
    </source>
</reference>
<evidence type="ECO:0000313" key="17">
    <source>
        <dbReference type="Proteomes" id="UP000247620"/>
    </source>
</evidence>
<keyword evidence="13 14" id="KW-1035">Host cytoplasm</keyword>
<evidence type="ECO:0000256" key="2">
    <source>
        <dbReference type="ARBA" id="ARBA00004192"/>
    </source>
</evidence>
<comment type="similarity">
    <text evidence="4 14">Belongs to the LRR-containing bacterial E3 ligase family.</text>
</comment>
<evidence type="ECO:0000256" key="6">
    <source>
        <dbReference type="ARBA" id="ARBA00022525"/>
    </source>
</evidence>
<dbReference type="InterPro" id="IPR003591">
    <property type="entry name" value="Leu-rich_rpt_typical-subtyp"/>
</dbReference>
<evidence type="ECO:0000256" key="13">
    <source>
        <dbReference type="ARBA" id="ARBA00023200"/>
    </source>
</evidence>
<evidence type="ECO:0000313" key="16">
    <source>
        <dbReference type="EMBL" id="PYB76211.1"/>
    </source>
</evidence>
<keyword evidence="10 14" id="KW-0833">Ubl conjugation pathway</keyword>
<dbReference type="InterPro" id="IPR029487">
    <property type="entry name" value="NEL_dom"/>
</dbReference>
<comment type="caution">
    <text evidence="16">The sequence shown here is derived from an EMBL/GenBank/DDBJ whole genome shotgun (WGS) entry which is preliminary data.</text>
</comment>
<evidence type="ECO:0000256" key="12">
    <source>
        <dbReference type="ARBA" id="ARBA00023026"/>
    </source>
</evidence>
<accession>A0A2V4HFJ3</accession>
<comment type="catalytic activity">
    <reaction evidence="1">
        <text>S-ubiquitinyl-[E2 ubiquitin-conjugating enzyme]-L-cysteine + [acceptor protein]-L-lysine = [E2 ubiquitin-conjugating enzyme]-L-cysteine + N(6)-ubiquitinyl-[acceptor protein]-L-lysine.</text>
        <dbReference type="EC" id="2.3.2.27"/>
    </reaction>
</comment>
<protein>
    <recommendedName>
        <fullName evidence="5">RING-type E3 ubiquitin transferase</fullName>
        <ecNumber evidence="5">2.3.2.27</ecNumber>
    </recommendedName>
</protein>
<evidence type="ECO:0000256" key="11">
    <source>
        <dbReference type="ARBA" id="ARBA00022843"/>
    </source>
</evidence>
<dbReference type="EC" id="2.3.2.27" evidence="5"/>
<evidence type="ECO:0000256" key="7">
    <source>
        <dbReference type="ARBA" id="ARBA00022614"/>
    </source>
</evidence>
<keyword evidence="12" id="KW-0843">Virulence</keyword>
<feature type="active site" description="Glycyl thioester intermediate" evidence="14">
    <location>
        <position position="1286"/>
    </location>
</feature>
<evidence type="ECO:0000256" key="1">
    <source>
        <dbReference type="ARBA" id="ARBA00000900"/>
    </source>
</evidence>
<dbReference type="InterPro" id="IPR051071">
    <property type="entry name" value="LRR-bact_E3_ubiq_ligases"/>
</dbReference>
<dbReference type="Proteomes" id="UP000247620">
    <property type="component" value="Unassembled WGS sequence"/>
</dbReference>
<keyword evidence="6 14" id="KW-0964">Secreted</keyword>
<comment type="subcellular location">
    <subcellularLocation>
        <location evidence="2">Host cytoplasm</location>
    </subcellularLocation>
    <subcellularLocation>
        <location evidence="3">Secreted</location>
    </subcellularLocation>
</comment>
<gene>
    <name evidence="16" type="ORF">DMX07_21980</name>
</gene>
<organism evidence="16 17">
    <name type="scientific">Pseudomonas soli</name>
    <dbReference type="NCBI Taxonomy" id="1306993"/>
    <lineage>
        <taxon>Bacteria</taxon>
        <taxon>Pseudomonadati</taxon>
        <taxon>Pseudomonadota</taxon>
        <taxon>Gammaproteobacteria</taxon>
        <taxon>Pseudomonadales</taxon>
        <taxon>Pseudomonadaceae</taxon>
        <taxon>Pseudomonas</taxon>
    </lineage>
</organism>
<dbReference type="Gene3D" id="1.20.58.360">
    <property type="entry name" value="Shigella T3SS effector IpaH defines"/>
    <property type="match status" value="1"/>
</dbReference>
<evidence type="ECO:0000256" key="8">
    <source>
        <dbReference type="ARBA" id="ARBA00022679"/>
    </source>
</evidence>
<proteinExistence type="inferred from homology"/>
<evidence type="ECO:0000259" key="15">
    <source>
        <dbReference type="PROSITE" id="PS52053"/>
    </source>
</evidence>
<dbReference type="Gene3D" id="3.80.10.10">
    <property type="entry name" value="Ribonuclease Inhibitor"/>
    <property type="match status" value="1"/>
</dbReference>
<keyword evidence="7" id="KW-0433">Leucine-rich repeat</keyword>
<dbReference type="InterPro" id="IPR032675">
    <property type="entry name" value="LRR_dom_sf"/>
</dbReference>
<evidence type="ECO:0000256" key="3">
    <source>
        <dbReference type="ARBA" id="ARBA00004613"/>
    </source>
</evidence>
<keyword evidence="8 14" id="KW-0808">Transferase</keyword>
<comment type="PTM">
    <text evidence="14">Ubiquitinated in the presence of host E1 ubiquitin-activating enzyme, E2 ubiquitin-conjugating enzyme and ubiquitin.</text>
</comment>
<evidence type="ECO:0000256" key="4">
    <source>
        <dbReference type="ARBA" id="ARBA00009868"/>
    </source>
</evidence>
<dbReference type="PANTHER" id="PTHR47114">
    <property type="match status" value="1"/>
</dbReference>
<name>A0A2V4HFJ3_9PSED</name>
<dbReference type="InterPro" id="IPR046673">
    <property type="entry name" value="ToxA_N"/>
</dbReference>
<dbReference type="GO" id="GO:0005576">
    <property type="term" value="C:extracellular region"/>
    <property type="evidence" value="ECO:0007669"/>
    <property type="project" value="UniProtKB-SubCell"/>
</dbReference>